<feature type="domain" description="Guanylate cyclase" evidence="19">
    <location>
        <begin position="233"/>
        <end position="360"/>
    </location>
</feature>
<dbReference type="EC" id="4.6.1.1" evidence="3"/>
<evidence type="ECO:0000256" key="6">
    <source>
        <dbReference type="ARBA" id="ARBA00022723"/>
    </source>
</evidence>
<evidence type="ECO:0000256" key="11">
    <source>
        <dbReference type="ARBA" id="ARBA00022998"/>
    </source>
</evidence>
<evidence type="ECO:0000313" key="21">
    <source>
        <dbReference type="Proteomes" id="UP000031623"/>
    </source>
</evidence>
<dbReference type="InterPro" id="IPR029787">
    <property type="entry name" value="Nucleotide_cyclase"/>
</dbReference>
<keyword evidence="21" id="KW-1185">Reference proteome</keyword>
<dbReference type="AlphaFoldDB" id="A0A090ACU8"/>
<comment type="similarity">
    <text evidence="17">Belongs to the adenylyl cyclase class-4/guanylyl cyclase family.</text>
</comment>
<dbReference type="PANTHER" id="PTHR11920">
    <property type="entry name" value="GUANYLYL CYCLASE"/>
    <property type="match status" value="1"/>
</dbReference>
<comment type="subunit">
    <text evidence="16">Homodimer. Can also exist as monomer.</text>
</comment>
<feature type="transmembrane region" description="Helical" evidence="18">
    <location>
        <begin position="21"/>
        <end position="39"/>
    </location>
</feature>
<comment type="catalytic activity">
    <reaction evidence="1">
        <text>ATP = 3',5'-cyclic AMP + diphosphate</text>
        <dbReference type="Rhea" id="RHEA:15389"/>
        <dbReference type="ChEBI" id="CHEBI:30616"/>
        <dbReference type="ChEBI" id="CHEBI:33019"/>
        <dbReference type="ChEBI" id="CHEBI:58165"/>
        <dbReference type="EC" id="4.6.1.1"/>
    </reaction>
</comment>
<dbReference type="InterPro" id="IPR018297">
    <property type="entry name" value="A/G_cyclase_CS"/>
</dbReference>
<proteinExistence type="inferred from homology"/>
<dbReference type="GO" id="GO:0046872">
    <property type="term" value="F:metal ion binding"/>
    <property type="evidence" value="ECO:0007669"/>
    <property type="project" value="UniProtKB-KW"/>
</dbReference>
<feature type="transmembrane region" description="Helical" evidence="18">
    <location>
        <begin position="131"/>
        <end position="149"/>
    </location>
</feature>
<keyword evidence="9" id="KW-0460">Magnesium</keyword>
<dbReference type="GO" id="GO:0006171">
    <property type="term" value="P:cAMP biosynthetic process"/>
    <property type="evidence" value="ECO:0007669"/>
    <property type="project" value="UniProtKB-KW"/>
</dbReference>
<dbReference type="STRING" id="40754.THII_1316"/>
<protein>
    <recommendedName>
        <fullName evidence="4">Adenylate cyclase</fullName>
        <ecNumber evidence="3">4.6.1.1</ecNumber>
    </recommendedName>
    <alternativeName>
        <fullName evidence="14">ATP pyrophosphate-lyase</fullName>
    </alternativeName>
    <alternativeName>
        <fullName evidence="15">Adenylyl cyclase</fullName>
    </alternativeName>
</protein>
<keyword evidence="12 18" id="KW-0472">Membrane</keyword>
<keyword evidence="10 18" id="KW-1133">Transmembrane helix</keyword>
<dbReference type="OrthoDB" id="9816273at2"/>
<sequence>MAINLGFSQYTTWRRDFMLSRLWIGGIIGIVAVMSFIVLNLSHYPNLEPPWLYTNLTQEAALLLCLLLLLSPRGRSYPGLIFLLFSWALTLVPQYWYFLLEGVAKLDFVTWTLLFLGQTTLIPVRWSLHLLSQLGVFVCFFFIQFYFGAVIESNIANADSFFLYLYLFWFCVICDISVFFYEKLQRKEFDTKQNLEVEQEKSERLLLNILPQSIAERLKQPGATVAENFTEVTVLFADIAGFTAMSTGMSPLQLVELLNEIFCKFDKLVELHGLEKIKTIGDAYMVVAGLPEPNPNHVTQMAEMALDMQTTIAKFNQQYYKNLHIRIGIHTGPVVAGVIGIKKFAYDLWGDTVNIASRMESHGMPGKIQVSDNVYQILRNHYVLVKRETIQVKGKGEMTTYWLQARQTDLIAN</sequence>
<dbReference type="Gene3D" id="3.30.70.1230">
    <property type="entry name" value="Nucleotide cyclase"/>
    <property type="match status" value="1"/>
</dbReference>
<keyword evidence="7" id="KW-0547">Nucleotide-binding</keyword>
<dbReference type="InterPro" id="IPR050401">
    <property type="entry name" value="Cyclic_nucleotide_synthase"/>
</dbReference>
<evidence type="ECO:0000256" key="2">
    <source>
        <dbReference type="ARBA" id="ARBA00004370"/>
    </source>
</evidence>
<keyword evidence="6" id="KW-0479">Metal-binding</keyword>
<evidence type="ECO:0000256" key="4">
    <source>
        <dbReference type="ARBA" id="ARBA00021420"/>
    </source>
</evidence>
<evidence type="ECO:0000256" key="5">
    <source>
        <dbReference type="ARBA" id="ARBA00022692"/>
    </source>
</evidence>
<evidence type="ECO:0000256" key="18">
    <source>
        <dbReference type="SAM" id="Phobius"/>
    </source>
</evidence>
<evidence type="ECO:0000259" key="19">
    <source>
        <dbReference type="PROSITE" id="PS50125"/>
    </source>
</evidence>
<dbReference type="HOGENOM" id="CLU_001072_14_1_6"/>
<evidence type="ECO:0000256" key="17">
    <source>
        <dbReference type="RuleBase" id="RU000405"/>
    </source>
</evidence>
<feature type="transmembrane region" description="Helical" evidence="18">
    <location>
        <begin position="77"/>
        <end position="96"/>
    </location>
</feature>
<feature type="transmembrane region" description="Helical" evidence="18">
    <location>
        <begin position="161"/>
        <end position="181"/>
    </location>
</feature>
<dbReference type="PANTHER" id="PTHR11920:SF335">
    <property type="entry name" value="GUANYLATE CYCLASE"/>
    <property type="match status" value="1"/>
</dbReference>
<evidence type="ECO:0000256" key="9">
    <source>
        <dbReference type="ARBA" id="ARBA00022842"/>
    </source>
</evidence>
<evidence type="ECO:0000256" key="1">
    <source>
        <dbReference type="ARBA" id="ARBA00001593"/>
    </source>
</evidence>
<accession>A0A090ACU8</accession>
<keyword evidence="8" id="KW-0067">ATP-binding</keyword>
<dbReference type="KEGG" id="tig:THII_1316"/>
<evidence type="ECO:0000256" key="14">
    <source>
        <dbReference type="ARBA" id="ARBA00032597"/>
    </source>
</evidence>
<dbReference type="InterPro" id="IPR001054">
    <property type="entry name" value="A/G_cyclase"/>
</dbReference>
<dbReference type="Proteomes" id="UP000031623">
    <property type="component" value="Chromosome"/>
</dbReference>
<keyword evidence="13 17" id="KW-0456">Lyase</keyword>
<evidence type="ECO:0000256" key="13">
    <source>
        <dbReference type="ARBA" id="ARBA00023239"/>
    </source>
</evidence>
<evidence type="ECO:0000256" key="10">
    <source>
        <dbReference type="ARBA" id="ARBA00022989"/>
    </source>
</evidence>
<evidence type="ECO:0000256" key="12">
    <source>
        <dbReference type="ARBA" id="ARBA00023136"/>
    </source>
</evidence>
<dbReference type="GO" id="GO:0004016">
    <property type="term" value="F:adenylate cyclase activity"/>
    <property type="evidence" value="ECO:0007669"/>
    <property type="project" value="UniProtKB-EC"/>
</dbReference>
<organism evidence="20 21">
    <name type="scientific">Thioploca ingrica</name>
    <dbReference type="NCBI Taxonomy" id="40754"/>
    <lineage>
        <taxon>Bacteria</taxon>
        <taxon>Pseudomonadati</taxon>
        <taxon>Pseudomonadota</taxon>
        <taxon>Gammaproteobacteria</taxon>
        <taxon>Thiotrichales</taxon>
        <taxon>Thiotrichaceae</taxon>
        <taxon>Thioploca</taxon>
    </lineage>
</organism>
<keyword evidence="11" id="KW-0115">cAMP biosynthesis</keyword>
<dbReference type="CDD" id="cd07302">
    <property type="entry name" value="CHD"/>
    <property type="match status" value="1"/>
</dbReference>
<dbReference type="GO" id="GO:0005886">
    <property type="term" value="C:plasma membrane"/>
    <property type="evidence" value="ECO:0007669"/>
    <property type="project" value="UniProtKB-ARBA"/>
</dbReference>
<dbReference type="GO" id="GO:0035556">
    <property type="term" value="P:intracellular signal transduction"/>
    <property type="evidence" value="ECO:0007669"/>
    <property type="project" value="InterPro"/>
</dbReference>
<evidence type="ECO:0000256" key="7">
    <source>
        <dbReference type="ARBA" id="ARBA00022741"/>
    </source>
</evidence>
<evidence type="ECO:0000256" key="15">
    <source>
        <dbReference type="ARBA" id="ARBA00032637"/>
    </source>
</evidence>
<dbReference type="SUPFAM" id="SSF55073">
    <property type="entry name" value="Nucleotide cyclase"/>
    <property type="match status" value="1"/>
</dbReference>
<evidence type="ECO:0000256" key="16">
    <source>
        <dbReference type="ARBA" id="ARBA00064436"/>
    </source>
</evidence>
<name>A0A090ACU8_9GAMM</name>
<feature type="transmembrane region" description="Helical" evidence="18">
    <location>
        <begin position="51"/>
        <end position="70"/>
    </location>
</feature>
<dbReference type="GO" id="GO:0005524">
    <property type="term" value="F:ATP binding"/>
    <property type="evidence" value="ECO:0007669"/>
    <property type="project" value="UniProtKB-KW"/>
</dbReference>
<dbReference type="PROSITE" id="PS50125">
    <property type="entry name" value="GUANYLATE_CYCLASE_2"/>
    <property type="match status" value="1"/>
</dbReference>
<dbReference type="FunFam" id="3.30.70.1230:FF:000033">
    <property type="entry name" value="Adenylate cyclase"/>
    <property type="match status" value="1"/>
</dbReference>
<evidence type="ECO:0000256" key="8">
    <source>
        <dbReference type="ARBA" id="ARBA00022840"/>
    </source>
</evidence>
<evidence type="ECO:0000313" key="20">
    <source>
        <dbReference type="EMBL" id="BAP55613.1"/>
    </source>
</evidence>
<reference evidence="20 21" key="1">
    <citation type="journal article" date="2014" name="ISME J.">
        <title>Ecophysiology of Thioploca ingrica as revealed by the complete genome sequence supplemented with proteomic evidence.</title>
        <authorList>
            <person name="Kojima H."/>
            <person name="Ogura Y."/>
            <person name="Yamamoto N."/>
            <person name="Togashi T."/>
            <person name="Mori H."/>
            <person name="Watanabe T."/>
            <person name="Nemoto F."/>
            <person name="Kurokawa K."/>
            <person name="Hayashi T."/>
            <person name="Fukui M."/>
        </authorList>
    </citation>
    <scope>NUCLEOTIDE SEQUENCE [LARGE SCALE GENOMIC DNA]</scope>
</reference>
<comment type="subcellular location">
    <subcellularLocation>
        <location evidence="2">Membrane</location>
    </subcellularLocation>
</comment>
<dbReference type="EMBL" id="AP014633">
    <property type="protein sequence ID" value="BAP55613.1"/>
    <property type="molecule type" value="Genomic_DNA"/>
</dbReference>
<dbReference type="SMART" id="SM00044">
    <property type="entry name" value="CYCc"/>
    <property type="match status" value="1"/>
</dbReference>
<evidence type="ECO:0000256" key="3">
    <source>
        <dbReference type="ARBA" id="ARBA00012201"/>
    </source>
</evidence>
<dbReference type="Pfam" id="PF00211">
    <property type="entry name" value="Guanylate_cyc"/>
    <property type="match status" value="1"/>
</dbReference>
<gene>
    <name evidence="20" type="ORF">THII_1316</name>
</gene>
<keyword evidence="5 18" id="KW-0812">Transmembrane</keyword>
<dbReference type="PROSITE" id="PS00452">
    <property type="entry name" value="GUANYLATE_CYCLASE_1"/>
    <property type="match status" value="1"/>
</dbReference>